<organism evidence="18 19">
    <name type="scientific">Talaromyces islandicus</name>
    <name type="common">Penicillium islandicum</name>
    <dbReference type="NCBI Taxonomy" id="28573"/>
    <lineage>
        <taxon>Eukaryota</taxon>
        <taxon>Fungi</taxon>
        <taxon>Dikarya</taxon>
        <taxon>Ascomycota</taxon>
        <taxon>Pezizomycotina</taxon>
        <taxon>Eurotiomycetes</taxon>
        <taxon>Eurotiomycetidae</taxon>
        <taxon>Eurotiales</taxon>
        <taxon>Trichocomaceae</taxon>
        <taxon>Talaromyces</taxon>
        <taxon>Talaromyces sect. Islandici</taxon>
    </lineage>
</organism>
<dbReference type="FunFam" id="3.40.50.620:FF:000020">
    <property type="entry name" value="Valine--tRNA ligase, mitochondrial"/>
    <property type="match status" value="1"/>
</dbReference>
<evidence type="ECO:0000256" key="9">
    <source>
        <dbReference type="ARBA" id="ARBA00022917"/>
    </source>
</evidence>
<keyword evidence="10 14" id="KW-0030">Aminoacyl-tRNA synthetase</keyword>
<dbReference type="SUPFAM" id="SSF52374">
    <property type="entry name" value="Nucleotidylyl transferase"/>
    <property type="match status" value="1"/>
</dbReference>
<feature type="compositionally biased region" description="Low complexity" evidence="15">
    <location>
        <begin position="83"/>
        <end position="92"/>
    </location>
</feature>
<dbReference type="EC" id="6.1.1.9" evidence="4"/>
<feature type="domain" description="Aminoacyl-tRNA synthetase class Ia" evidence="16">
    <location>
        <begin position="118"/>
        <end position="740"/>
    </location>
</feature>
<evidence type="ECO:0000256" key="14">
    <source>
        <dbReference type="RuleBase" id="RU363035"/>
    </source>
</evidence>
<dbReference type="OrthoDB" id="629407at2759"/>
<feature type="compositionally biased region" description="Basic and acidic residues" evidence="15">
    <location>
        <begin position="1030"/>
        <end position="1048"/>
    </location>
</feature>
<evidence type="ECO:0000256" key="15">
    <source>
        <dbReference type="SAM" id="MobiDB-lite"/>
    </source>
</evidence>
<evidence type="ECO:0000256" key="2">
    <source>
        <dbReference type="ARBA" id="ARBA00004496"/>
    </source>
</evidence>
<evidence type="ECO:0000256" key="1">
    <source>
        <dbReference type="ARBA" id="ARBA00004173"/>
    </source>
</evidence>
<dbReference type="PANTHER" id="PTHR11946:SF109">
    <property type="entry name" value="VALINE--TRNA LIGASE"/>
    <property type="match status" value="1"/>
</dbReference>
<dbReference type="Gene3D" id="3.90.740.10">
    <property type="entry name" value="Valyl/Leucyl/Isoleucyl-tRNA synthetase, editing domain"/>
    <property type="match status" value="1"/>
</dbReference>
<dbReference type="NCBIfam" id="NF004349">
    <property type="entry name" value="PRK05729.1"/>
    <property type="match status" value="1"/>
</dbReference>
<keyword evidence="8 14" id="KW-0067">ATP-binding</keyword>
<dbReference type="InterPro" id="IPR002300">
    <property type="entry name" value="aa-tRNA-synth_Ia"/>
</dbReference>
<keyword evidence="5" id="KW-0963">Cytoplasm</keyword>
<dbReference type="FunFam" id="3.40.50.620:FF:000078">
    <property type="entry name" value="Valine--tRNA ligase, mitochondrial"/>
    <property type="match status" value="1"/>
</dbReference>
<accession>A0A0U1M963</accession>
<feature type="region of interest" description="Disordered" evidence="15">
    <location>
        <begin position="1"/>
        <end position="99"/>
    </location>
</feature>
<evidence type="ECO:0000256" key="6">
    <source>
        <dbReference type="ARBA" id="ARBA00022598"/>
    </source>
</evidence>
<evidence type="ECO:0000259" key="17">
    <source>
        <dbReference type="Pfam" id="PF08264"/>
    </source>
</evidence>
<dbReference type="GO" id="GO:0005739">
    <property type="term" value="C:mitochondrion"/>
    <property type="evidence" value="ECO:0007669"/>
    <property type="project" value="UniProtKB-SubCell"/>
</dbReference>
<evidence type="ECO:0000259" key="16">
    <source>
        <dbReference type="Pfam" id="PF00133"/>
    </source>
</evidence>
<dbReference type="InterPro" id="IPR002303">
    <property type="entry name" value="Valyl-tRNA_ligase"/>
</dbReference>
<dbReference type="InterPro" id="IPR009080">
    <property type="entry name" value="tRNAsynth_Ia_anticodon-bd"/>
</dbReference>
<evidence type="ECO:0000313" key="18">
    <source>
        <dbReference type="EMBL" id="CRG92098.1"/>
    </source>
</evidence>
<name>A0A0U1M963_TALIS</name>
<gene>
    <name evidence="18" type="ORF">PISL3812_09153</name>
</gene>
<evidence type="ECO:0000256" key="3">
    <source>
        <dbReference type="ARBA" id="ARBA00005594"/>
    </source>
</evidence>
<dbReference type="EMBL" id="CVMT01000011">
    <property type="protein sequence ID" value="CRG92098.1"/>
    <property type="molecule type" value="Genomic_DNA"/>
</dbReference>
<dbReference type="FunFam" id="1.10.730.10:FF:000009">
    <property type="entry name" value="Valine--tRNA ligase, mitochondrial"/>
    <property type="match status" value="1"/>
</dbReference>
<dbReference type="CDD" id="cd07962">
    <property type="entry name" value="Anticodon_Ia_Val"/>
    <property type="match status" value="1"/>
</dbReference>
<dbReference type="InterPro" id="IPR033705">
    <property type="entry name" value="Anticodon_Ia_Val"/>
</dbReference>
<dbReference type="HAMAP" id="MF_02004">
    <property type="entry name" value="Val_tRNA_synth_type1"/>
    <property type="match status" value="1"/>
</dbReference>
<keyword evidence="9 14" id="KW-0648">Protein biosynthesis</keyword>
<evidence type="ECO:0000256" key="13">
    <source>
        <dbReference type="ARBA" id="ARBA00047552"/>
    </source>
</evidence>
<comment type="subcellular location">
    <subcellularLocation>
        <location evidence="2">Cytoplasm</location>
    </subcellularLocation>
    <subcellularLocation>
        <location evidence="1">Mitochondrion</location>
    </subcellularLocation>
</comment>
<keyword evidence="6 14" id="KW-0436">Ligase</keyword>
<evidence type="ECO:0000256" key="4">
    <source>
        <dbReference type="ARBA" id="ARBA00013169"/>
    </source>
</evidence>
<dbReference type="GO" id="GO:0005829">
    <property type="term" value="C:cytosol"/>
    <property type="evidence" value="ECO:0007669"/>
    <property type="project" value="TreeGrafter"/>
</dbReference>
<dbReference type="Gene3D" id="1.10.730.10">
    <property type="entry name" value="Isoleucyl-tRNA Synthetase, Domain 1"/>
    <property type="match status" value="1"/>
</dbReference>
<comment type="catalytic activity">
    <reaction evidence="13">
        <text>tRNA(Val) + L-valine + ATP = L-valyl-tRNA(Val) + AMP + diphosphate</text>
        <dbReference type="Rhea" id="RHEA:10704"/>
        <dbReference type="Rhea" id="RHEA-COMP:9672"/>
        <dbReference type="Rhea" id="RHEA-COMP:9708"/>
        <dbReference type="ChEBI" id="CHEBI:30616"/>
        <dbReference type="ChEBI" id="CHEBI:33019"/>
        <dbReference type="ChEBI" id="CHEBI:57762"/>
        <dbReference type="ChEBI" id="CHEBI:78442"/>
        <dbReference type="ChEBI" id="CHEBI:78537"/>
        <dbReference type="ChEBI" id="CHEBI:456215"/>
        <dbReference type="EC" id="6.1.1.9"/>
    </reaction>
</comment>
<feature type="region of interest" description="Disordered" evidence="15">
    <location>
        <begin position="1023"/>
        <end position="1048"/>
    </location>
</feature>
<dbReference type="InterPro" id="IPR001412">
    <property type="entry name" value="aa-tRNA-synth_I_CS"/>
</dbReference>
<dbReference type="Pfam" id="PF00133">
    <property type="entry name" value="tRNA-synt_1"/>
    <property type="match status" value="1"/>
</dbReference>
<evidence type="ECO:0000256" key="10">
    <source>
        <dbReference type="ARBA" id="ARBA00023146"/>
    </source>
</evidence>
<dbReference type="Gene3D" id="3.40.50.620">
    <property type="entry name" value="HUPs"/>
    <property type="match status" value="2"/>
</dbReference>
<evidence type="ECO:0000256" key="12">
    <source>
        <dbReference type="ARBA" id="ARBA00040837"/>
    </source>
</evidence>
<dbReference type="InterPro" id="IPR013155">
    <property type="entry name" value="M/V/L/I-tRNA-synth_anticd-bd"/>
</dbReference>
<dbReference type="PROSITE" id="PS00178">
    <property type="entry name" value="AA_TRNA_LIGASE_I"/>
    <property type="match status" value="1"/>
</dbReference>
<evidence type="ECO:0000256" key="7">
    <source>
        <dbReference type="ARBA" id="ARBA00022741"/>
    </source>
</evidence>
<evidence type="ECO:0000256" key="5">
    <source>
        <dbReference type="ARBA" id="ARBA00022490"/>
    </source>
</evidence>
<dbReference type="GO" id="GO:0005524">
    <property type="term" value="F:ATP binding"/>
    <property type="evidence" value="ECO:0007669"/>
    <property type="project" value="UniProtKB-KW"/>
</dbReference>
<dbReference type="GO" id="GO:0004832">
    <property type="term" value="F:valine-tRNA ligase activity"/>
    <property type="evidence" value="ECO:0007669"/>
    <property type="project" value="UniProtKB-EC"/>
</dbReference>
<dbReference type="PANTHER" id="PTHR11946">
    <property type="entry name" value="VALYL-TRNA SYNTHETASES"/>
    <property type="match status" value="1"/>
</dbReference>
<dbReference type="FunFam" id="3.90.740.10:FF:000005">
    <property type="entry name" value="Valine--tRNA ligase, mitochondrial"/>
    <property type="match status" value="1"/>
</dbReference>
<dbReference type="PRINTS" id="PR00986">
    <property type="entry name" value="TRNASYNTHVAL"/>
</dbReference>
<dbReference type="CDD" id="cd00817">
    <property type="entry name" value="ValRS_core"/>
    <property type="match status" value="1"/>
</dbReference>
<comment type="similarity">
    <text evidence="3 14">Belongs to the class-I aminoacyl-tRNA synthetase family.</text>
</comment>
<dbReference type="GO" id="GO:0006438">
    <property type="term" value="P:valyl-tRNA aminoacylation"/>
    <property type="evidence" value="ECO:0007669"/>
    <property type="project" value="InterPro"/>
</dbReference>
<dbReference type="SUPFAM" id="SSF50677">
    <property type="entry name" value="ValRS/IleRS/LeuRS editing domain"/>
    <property type="match status" value="1"/>
</dbReference>
<feature type="domain" description="Methionyl/Valyl/Leucyl/Isoleucyl-tRNA synthetase anticodon-binding" evidence="17">
    <location>
        <begin position="785"/>
        <end position="934"/>
    </location>
</feature>
<dbReference type="GO" id="GO:0002161">
    <property type="term" value="F:aminoacyl-tRNA deacylase activity"/>
    <property type="evidence" value="ECO:0007669"/>
    <property type="project" value="InterPro"/>
</dbReference>
<evidence type="ECO:0000256" key="11">
    <source>
        <dbReference type="ARBA" id="ARBA00029936"/>
    </source>
</evidence>
<dbReference type="InterPro" id="IPR009008">
    <property type="entry name" value="Val/Leu/Ile-tRNA-synth_edit"/>
</dbReference>
<dbReference type="Proteomes" id="UP000054383">
    <property type="component" value="Unassembled WGS sequence"/>
</dbReference>
<feature type="compositionally biased region" description="Basic and acidic residues" evidence="15">
    <location>
        <begin position="58"/>
        <end position="82"/>
    </location>
</feature>
<proteinExistence type="inferred from homology"/>
<evidence type="ECO:0000256" key="8">
    <source>
        <dbReference type="ARBA" id="ARBA00022840"/>
    </source>
</evidence>
<dbReference type="SUPFAM" id="SSF47323">
    <property type="entry name" value="Anticodon-binding domain of a subclass of class I aminoacyl-tRNA synthetases"/>
    <property type="match status" value="1"/>
</dbReference>
<evidence type="ECO:0000313" key="19">
    <source>
        <dbReference type="Proteomes" id="UP000054383"/>
    </source>
</evidence>
<dbReference type="OMA" id="LDTWMDS"/>
<keyword evidence="7 14" id="KW-0547">Nucleotide-binding</keyword>
<protein>
    <recommendedName>
        <fullName evidence="12">Valine--tRNA ligase, mitochondrial</fullName>
        <ecNumber evidence="4">6.1.1.9</ecNumber>
    </recommendedName>
    <alternativeName>
        <fullName evidence="11">Valyl-tRNA synthetase</fullName>
    </alternativeName>
</protein>
<dbReference type="Pfam" id="PF08264">
    <property type="entry name" value="Anticodon_1"/>
    <property type="match status" value="1"/>
</dbReference>
<sequence>MATTSGSANPLGEQTAPVTQTPPPVSDSTKSAVQDAAKNGQSEPGKDTSAAPPAGGKVKTEKELERERKKAEKAKKFAEKQAKATAAKPAQPKAEKKEKVVVEKTTDAYDPKTIEQGRYDWWEKKGYFKPHFDENGNIKADGVFTMACPPPNVTGALHMGHALMVALQDTMTRFYRMKGKTTLWVPGTDHAGISTQSVVEKMLYKEKKQTRHDLGREAFVELTKEWKDRYQGSILTSLKAMAASLDWSREAYTMNDNFSAAVTETFCRLHEEGTIYRANRLVNWCCTLNTSLSNLEVTNTDIQVRTLLDVPGYEKKVEFGVITHFYYEVEGTGERIEIATTRPETMLGDTGIAVHPDDKRYQHLVGKKAKHPFVDRLMPIVADTSVAMDFGTGAVKLTPAHDFNDYARGKTHGLEFVSILNDNGTLKDNCGEFSGLKRFDARYAVIDKLKERGLYVKWEHNPMVIPRCEKSKDIIEPVLKPQWWMKMDDLAQAAMKAVENKEVVISPASAEKNFFHWMRNIQDWCISRQLWWGHQAPAWIVELEGKVADEADNNSWVTGRSEEEAREKAAAKFPGQKFTLRRDEDVLDTWFSSGLWPFATLGWPNAEHPDFTKLFPTSVLETGWDILFFWVARMIMLSLKLTGKVPFKEVYCHSLIRDSEGRKMSKSLGNVIDPLDVQRGITLDELHAKLKTGNLADKEIGVATKYQKKAFPKGIPECGADALRMALVSYTTGGGDIAFDINVIFGYRRFCNKIYQATKFVLGKLGPDFKPSASPSKTGHESLSERWILHKFNTAAKDINNAIETREFSISASTAYQYIYSQLCDVFIENSKSLLQEDAPAEVQESAKQTLYTALEGGLLLIHPIMPYITEDLWQRLPRREGDKTESIMIARFPEPQTAFDDESAEKAYELVLDTSKAIRSILAQYDVKEKSDLILAAYNDKSHKTISDEVVAIKSLGGKWAGEISILGPEDKSPAGCVATAVGADAAVYLKVSKQIALEQEEKAKANLQKAQDSVARIKKNMSAPGWQEKVKPEAREQEEKRLRDAEGEAQLIEEQIRELEKLRLNA</sequence>
<reference evidence="18 19" key="1">
    <citation type="submission" date="2015-04" db="EMBL/GenBank/DDBJ databases">
        <authorList>
            <person name="Syromyatnikov M.Y."/>
            <person name="Popov V.N."/>
        </authorList>
    </citation>
    <scope>NUCLEOTIDE SEQUENCE [LARGE SCALE GENOMIC DNA]</scope>
    <source>
        <strain evidence="18">WF-38-12</strain>
    </source>
</reference>
<dbReference type="NCBIfam" id="TIGR00422">
    <property type="entry name" value="valS"/>
    <property type="match status" value="1"/>
</dbReference>
<dbReference type="STRING" id="28573.A0A0U1M963"/>
<dbReference type="InterPro" id="IPR014729">
    <property type="entry name" value="Rossmann-like_a/b/a_fold"/>
</dbReference>
<keyword evidence="19" id="KW-1185">Reference proteome</keyword>
<dbReference type="AlphaFoldDB" id="A0A0U1M963"/>